<comment type="caution">
    <text evidence="1">The sequence shown here is derived from an EMBL/GenBank/DDBJ whole genome shotgun (WGS) entry which is preliminary data.</text>
</comment>
<reference evidence="1 2" key="1">
    <citation type="submission" date="2019-02" db="EMBL/GenBank/DDBJ databases">
        <title>Deep-cultivation of Planctomycetes and their phenomic and genomic characterization uncovers novel biology.</title>
        <authorList>
            <person name="Wiegand S."/>
            <person name="Jogler M."/>
            <person name="Boedeker C."/>
            <person name="Pinto D."/>
            <person name="Vollmers J."/>
            <person name="Rivas-Marin E."/>
            <person name="Kohn T."/>
            <person name="Peeters S.H."/>
            <person name="Heuer A."/>
            <person name="Rast P."/>
            <person name="Oberbeckmann S."/>
            <person name="Bunk B."/>
            <person name="Jeske O."/>
            <person name="Meyerdierks A."/>
            <person name="Storesund J.E."/>
            <person name="Kallscheuer N."/>
            <person name="Luecker S."/>
            <person name="Lage O.M."/>
            <person name="Pohl T."/>
            <person name="Merkel B.J."/>
            <person name="Hornburger P."/>
            <person name="Mueller R.-W."/>
            <person name="Bruemmer F."/>
            <person name="Labrenz M."/>
            <person name="Spormann A.M."/>
            <person name="Op Den Camp H."/>
            <person name="Overmann J."/>
            <person name="Amann R."/>
            <person name="Jetten M.S.M."/>
            <person name="Mascher T."/>
            <person name="Medema M.H."/>
            <person name="Devos D.P."/>
            <person name="Kaster A.-K."/>
            <person name="Ovreas L."/>
            <person name="Rohde M."/>
            <person name="Galperin M.Y."/>
            <person name="Jogler C."/>
        </authorList>
    </citation>
    <scope>NUCLEOTIDE SEQUENCE [LARGE SCALE GENOMIC DNA]</scope>
    <source>
        <strain evidence="1 2">Poly51</strain>
    </source>
</reference>
<dbReference type="InterPro" id="IPR011989">
    <property type="entry name" value="ARM-like"/>
</dbReference>
<dbReference type="Proteomes" id="UP000318288">
    <property type="component" value="Unassembled WGS sequence"/>
</dbReference>
<evidence type="ECO:0000313" key="2">
    <source>
        <dbReference type="Proteomes" id="UP000318288"/>
    </source>
</evidence>
<sequence>MIESAAEFRELRESDDPERYNRAATENASLATWTAIVQSMPDMRFWVAHNKTVPASVLAALASDPDANVRHMVAQKRKIDPATQRLLASDTDTAVRCALARNAKLVPDVLDMLSHDTGHMVRDAVLQEHQLPAPRLTGE</sequence>
<dbReference type="RefSeq" id="WP_186775906.1">
    <property type="nucleotide sequence ID" value="NZ_SJPW01000014.1"/>
</dbReference>
<keyword evidence="2" id="KW-1185">Reference proteome</keyword>
<proteinExistence type="predicted"/>
<protein>
    <submittedName>
        <fullName evidence="1">Leucine rich repeat variant</fullName>
    </submittedName>
</protein>
<dbReference type="EMBL" id="SJPW01000014">
    <property type="protein sequence ID" value="TWU43700.1"/>
    <property type="molecule type" value="Genomic_DNA"/>
</dbReference>
<evidence type="ECO:0000313" key="1">
    <source>
        <dbReference type="EMBL" id="TWU43700.1"/>
    </source>
</evidence>
<dbReference type="AlphaFoldDB" id="A0A5C6E4E9"/>
<name>A0A5C6E4E9_9BACT</name>
<dbReference type="InterPro" id="IPR016024">
    <property type="entry name" value="ARM-type_fold"/>
</dbReference>
<gene>
    <name evidence="1" type="ORF">Poly51_62220</name>
</gene>
<dbReference type="Gene3D" id="1.25.10.10">
    <property type="entry name" value="Leucine-rich Repeat Variant"/>
    <property type="match status" value="1"/>
</dbReference>
<organism evidence="1 2">
    <name type="scientific">Rubripirellula tenax</name>
    <dbReference type="NCBI Taxonomy" id="2528015"/>
    <lineage>
        <taxon>Bacteria</taxon>
        <taxon>Pseudomonadati</taxon>
        <taxon>Planctomycetota</taxon>
        <taxon>Planctomycetia</taxon>
        <taxon>Pirellulales</taxon>
        <taxon>Pirellulaceae</taxon>
        <taxon>Rubripirellula</taxon>
    </lineage>
</organism>
<accession>A0A5C6E4E9</accession>
<dbReference type="SUPFAM" id="SSF48371">
    <property type="entry name" value="ARM repeat"/>
    <property type="match status" value="1"/>
</dbReference>